<organism evidence="1 2">
    <name type="scientific">Trametes pubescens</name>
    <name type="common">White-rot fungus</name>
    <dbReference type="NCBI Taxonomy" id="154538"/>
    <lineage>
        <taxon>Eukaryota</taxon>
        <taxon>Fungi</taxon>
        <taxon>Dikarya</taxon>
        <taxon>Basidiomycota</taxon>
        <taxon>Agaricomycotina</taxon>
        <taxon>Agaricomycetes</taxon>
        <taxon>Polyporales</taxon>
        <taxon>Polyporaceae</taxon>
        <taxon>Trametes</taxon>
    </lineage>
</organism>
<proteinExistence type="predicted"/>
<accession>A0A1M2VA23</accession>
<comment type="caution">
    <text evidence="1">The sequence shown here is derived from an EMBL/GenBank/DDBJ whole genome shotgun (WGS) entry which is preliminary data.</text>
</comment>
<evidence type="ECO:0000313" key="1">
    <source>
        <dbReference type="EMBL" id="OJT04373.1"/>
    </source>
</evidence>
<dbReference type="Proteomes" id="UP000184267">
    <property type="component" value="Unassembled WGS sequence"/>
</dbReference>
<dbReference type="EMBL" id="MNAD01001543">
    <property type="protein sequence ID" value="OJT04373.1"/>
    <property type="molecule type" value="Genomic_DNA"/>
</dbReference>
<reference evidence="1 2" key="1">
    <citation type="submission" date="2016-10" db="EMBL/GenBank/DDBJ databases">
        <title>Genome sequence of the basidiomycete white-rot fungus Trametes pubescens.</title>
        <authorList>
            <person name="Makela M.R."/>
            <person name="Granchi Z."/>
            <person name="Peng M."/>
            <person name="De Vries R.P."/>
            <person name="Grigoriev I."/>
            <person name="Riley R."/>
            <person name="Hilden K."/>
        </authorList>
    </citation>
    <scope>NUCLEOTIDE SEQUENCE [LARGE SCALE GENOMIC DNA]</scope>
    <source>
        <strain evidence="1 2">FBCC735</strain>
    </source>
</reference>
<dbReference type="AlphaFoldDB" id="A0A1M2VA23"/>
<gene>
    <name evidence="1" type="ORF">TRAPUB_4916</name>
</gene>
<evidence type="ECO:0000313" key="2">
    <source>
        <dbReference type="Proteomes" id="UP000184267"/>
    </source>
</evidence>
<name>A0A1M2VA23_TRAPU</name>
<sequence>MPKLNIPVLHRVIPLADMEQVVANCRPASFTRLTVNDEDMQERVDGIFAWFAQDVQAMKAVLRDSRAFIAGSLALTLFCPVRFEPSNADIFVPHTHIETVLHHLTTTQSLVIESTSVVNRQLDVPLDPTRDERITTYGAGILEIRRLRRGEKCVNVYTFLDTSPLTVNTDILNFTWATLLMNYVTADYACCAYPSMTFLGRGLYHMNRWTDPTFPGDNSHHLLNTYAERGFELSRHPSGWYEGLEDRCEGGWSCPFEPRRFGDGGCLTVPAIGGPVSAVGRTWVFGGVSRSIHDW</sequence>
<protein>
    <submittedName>
        <fullName evidence="1">Uncharacterized protein</fullName>
    </submittedName>
</protein>
<dbReference type="OrthoDB" id="2746800at2759"/>
<keyword evidence="2" id="KW-1185">Reference proteome</keyword>